<evidence type="ECO:0000313" key="2">
    <source>
        <dbReference type="Proteomes" id="UP000237839"/>
    </source>
</evidence>
<dbReference type="Proteomes" id="UP000237839">
    <property type="component" value="Unassembled WGS sequence"/>
</dbReference>
<organism evidence="1 2">
    <name type="scientific">Solimicrobium silvestre</name>
    <dbReference type="NCBI Taxonomy" id="2099400"/>
    <lineage>
        <taxon>Bacteria</taxon>
        <taxon>Pseudomonadati</taxon>
        <taxon>Pseudomonadota</taxon>
        <taxon>Betaproteobacteria</taxon>
        <taxon>Burkholderiales</taxon>
        <taxon>Oxalobacteraceae</taxon>
        <taxon>Solimicrobium</taxon>
    </lineage>
</organism>
<protein>
    <submittedName>
        <fullName evidence="1">Bacterial SH3 domain</fullName>
    </submittedName>
</protein>
<evidence type="ECO:0000313" key="1">
    <source>
        <dbReference type="EMBL" id="PRC91168.1"/>
    </source>
</evidence>
<gene>
    <name evidence="1" type="ORF">S2091_4169</name>
</gene>
<dbReference type="RefSeq" id="WP_105533900.1">
    <property type="nucleotide sequence ID" value="NZ_PUGF01000028.1"/>
</dbReference>
<sequence length="463" mass="50851">MQYATVTIGLGIAVGLSILPPSSLASEMQPGPMWVVGSYVNIRQAADDKAKVIEHLTANTPIHLVGEKGRYCEISWAQSRSGFVACQFLGAKPLQLSDVERSPANDNDEHFEASPLRAFWIEPSFSRLRAAGAYFEKKMLTEAAAKKEADQLKAWLEVPAVSPNVAKSITISRFSVPEFDAMKALAKAGMQPPPLLNSIYPDVASLQAKPDSATMPAEHLPLLAFLPALGASRFSAQAQVGAMQTTTDQLSALFQIPYQVEPLNKPYTVSPQYEDPYIFGSWDIGDVNLSLVRPVHDVGIYTNGHVKDLETSLNQWDGFYIDYEATQECGSFVIDAHLHDHASGDYIVSKLPIDGLLMFFRSPVAVNTSTARVEMQRHELSAFQKKARRELQKNMIHQVVQYTVTLAGDFAPDFTVFELRGYSDVPGAESGTTGPYEAIMRYYFVNIGGSWKLLDVDGLSGCS</sequence>
<comment type="caution">
    <text evidence="1">The sequence shown here is derived from an EMBL/GenBank/DDBJ whole genome shotgun (WGS) entry which is preliminary data.</text>
</comment>
<dbReference type="Gene3D" id="2.30.30.40">
    <property type="entry name" value="SH3 Domains"/>
    <property type="match status" value="1"/>
</dbReference>
<keyword evidence="2" id="KW-1185">Reference proteome</keyword>
<name>A0A2S9GTY3_9BURK</name>
<dbReference type="OrthoDB" id="8771863at2"/>
<proteinExistence type="predicted"/>
<accession>A0A2S9GTY3</accession>
<dbReference type="EMBL" id="PUGF01000028">
    <property type="protein sequence ID" value="PRC91168.1"/>
    <property type="molecule type" value="Genomic_DNA"/>
</dbReference>
<dbReference type="AlphaFoldDB" id="A0A2S9GTY3"/>
<reference evidence="1 2" key="1">
    <citation type="submission" date="2018-02" db="EMBL/GenBank/DDBJ databases">
        <title>Solimicrobium silvestre gen. nov., sp. nov., isolated from alpine forest soil.</title>
        <authorList>
            <person name="Margesin R."/>
            <person name="Albuquerque L."/>
            <person name="Zhang D.-C."/>
            <person name="Froufe H.J.C."/>
            <person name="Severino R."/>
            <person name="Roxo I."/>
            <person name="Egas C."/>
            <person name="Da Costa M.S."/>
        </authorList>
    </citation>
    <scope>NUCLEOTIDE SEQUENCE [LARGE SCALE GENOMIC DNA]</scope>
    <source>
        <strain evidence="1 2">S20-91</strain>
    </source>
</reference>